<keyword evidence="7" id="KW-1185">Reference proteome</keyword>
<keyword evidence="3" id="KW-0547">Nucleotide-binding</keyword>
<keyword evidence="4 6" id="KW-0067">ATP-binding</keyword>
<organism evidence="6 7">
    <name type="scientific">Fimbriimonas ginsengisoli Gsoil 348</name>
    <dbReference type="NCBI Taxonomy" id="661478"/>
    <lineage>
        <taxon>Bacteria</taxon>
        <taxon>Bacillati</taxon>
        <taxon>Armatimonadota</taxon>
        <taxon>Fimbriimonadia</taxon>
        <taxon>Fimbriimonadales</taxon>
        <taxon>Fimbriimonadaceae</taxon>
        <taxon>Fimbriimonas</taxon>
    </lineage>
</organism>
<dbReference type="InterPro" id="IPR050095">
    <property type="entry name" value="ECF_ABC_transporter_ATP-bd"/>
</dbReference>
<evidence type="ECO:0000259" key="5">
    <source>
        <dbReference type="PROSITE" id="PS50893"/>
    </source>
</evidence>
<dbReference type="GO" id="GO:0042626">
    <property type="term" value="F:ATPase-coupled transmembrane transporter activity"/>
    <property type="evidence" value="ECO:0007669"/>
    <property type="project" value="TreeGrafter"/>
</dbReference>
<dbReference type="EMBL" id="CP007139">
    <property type="protein sequence ID" value="AIE83583.1"/>
    <property type="molecule type" value="Genomic_DNA"/>
</dbReference>
<evidence type="ECO:0000256" key="1">
    <source>
        <dbReference type="ARBA" id="ARBA00005417"/>
    </source>
</evidence>
<evidence type="ECO:0000256" key="4">
    <source>
        <dbReference type="ARBA" id="ARBA00022840"/>
    </source>
</evidence>
<comment type="similarity">
    <text evidence="1">Belongs to the ABC transporter superfamily.</text>
</comment>
<dbReference type="InterPro" id="IPR027417">
    <property type="entry name" value="P-loop_NTPase"/>
</dbReference>
<dbReference type="eggNOG" id="COG1119">
    <property type="taxonomic scope" value="Bacteria"/>
</dbReference>
<sequence length="251" mass="27282">MEMRDVTVVRDGRIALDSVSLTIERGENVAILGPNGCGKSTLVKLIDRELYPRADHGSMRILGRQRWNVTELRKELGIVTNDLQAQILPETSVLDAVVAGFQGKLGVYYDEGTPERLAAAQAALVAAEAAHLSDRVFGALSSGEARRVLIARALAHDPGSLLLDEPTTSLDLVSAHALLETLRRTGKGLVLVTHHLEEIIPEIDRVVLLKAGRILADGPRREVMTSQNLSQLFCTDIVLQGDGPYSAQVRR</sequence>
<dbReference type="PROSITE" id="PS00211">
    <property type="entry name" value="ABC_TRANSPORTER_1"/>
    <property type="match status" value="1"/>
</dbReference>
<evidence type="ECO:0000313" key="6">
    <source>
        <dbReference type="EMBL" id="AIE83583.1"/>
    </source>
</evidence>
<evidence type="ECO:0000256" key="3">
    <source>
        <dbReference type="ARBA" id="ARBA00022741"/>
    </source>
</evidence>
<evidence type="ECO:0000313" key="7">
    <source>
        <dbReference type="Proteomes" id="UP000027982"/>
    </source>
</evidence>
<dbReference type="InterPro" id="IPR003593">
    <property type="entry name" value="AAA+_ATPase"/>
</dbReference>
<feature type="domain" description="ABC transporter" evidence="5">
    <location>
        <begin position="1"/>
        <end position="236"/>
    </location>
</feature>
<proteinExistence type="inferred from homology"/>
<dbReference type="PANTHER" id="PTHR43553:SF3">
    <property type="entry name" value="ABC TRANSPORTER ATP-BINDING PROTEIN MODF"/>
    <property type="match status" value="1"/>
</dbReference>
<dbReference type="InterPro" id="IPR003439">
    <property type="entry name" value="ABC_transporter-like_ATP-bd"/>
</dbReference>
<dbReference type="GO" id="GO:0043190">
    <property type="term" value="C:ATP-binding cassette (ABC) transporter complex"/>
    <property type="evidence" value="ECO:0007669"/>
    <property type="project" value="TreeGrafter"/>
</dbReference>
<dbReference type="HOGENOM" id="CLU_000604_1_11_0"/>
<dbReference type="GO" id="GO:0016887">
    <property type="term" value="F:ATP hydrolysis activity"/>
    <property type="evidence" value="ECO:0007669"/>
    <property type="project" value="InterPro"/>
</dbReference>
<dbReference type="PANTHER" id="PTHR43553">
    <property type="entry name" value="HEAVY METAL TRANSPORTER"/>
    <property type="match status" value="1"/>
</dbReference>
<keyword evidence="2" id="KW-0813">Transport</keyword>
<dbReference type="Gene3D" id="3.40.50.300">
    <property type="entry name" value="P-loop containing nucleotide triphosphate hydrolases"/>
    <property type="match status" value="1"/>
</dbReference>
<dbReference type="Pfam" id="PF00005">
    <property type="entry name" value="ABC_tran"/>
    <property type="match status" value="1"/>
</dbReference>
<reference evidence="6 7" key="1">
    <citation type="journal article" date="2014" name="PLoS ONE">
        <title>The first complete genome sequence of the class fimbriimonadia in the phylum armatimonadetes.</title>
        <authorList>
            <person name="Hu Z.Y."/>
            <person name="Wang Y.Z."/>
            <person name="Im W.T."/>
            <person name="Wang S.Y."/>
            <person name="Zhao G.P."/>
            <person name="Zheng H.J."/>
            <person name="Quan Z.X."/>
        </authorList>
    </citation>
    <scope>NUCLEOTIDE SEQUENCE [LARGE SCALE GENOMIC DNA]</scope>
    <source>
        <strain evidence="6">Gsoil 348</strain>
    </source>
</reference>
<name>A0A068NJ26_FIMGI</name>
<accession>A0A068NJ26</accession>
<dbReference type="STRING" id="661478.OP10G_0215"/>
<dbReference type="AlphaFoldDB" id="A0A068NJ26"/>
<dbReference type="PROSITE" id="PS50893">
    <property type="entry name" value="ABC_TRANSPORTER_2"/>
    <property type="match status" value="1"/>
</dbReference>
<dbReference type="SMART" id="SM00382">
    <property type="entry name" value="AAA"/>
    <property type="match status" value="1"/>
</dbReference>
<dbReference type="KEGG" id="fgi:OP10G_0215"/>
<dbReference type="Proteomes" id="UP000027982">
    <property type="component" value="Chromosome"/>
</dbReference>
<dbReference type="InterPro" id="IPR017871">
    <property type="entry name" value="ABC_transporter-like_CS"/>
</dbReference>
<dbReference type="SUPFAM" id="SSF52540">
    <property type="entry name" value="P-loop containing nucleoside triphosphate hydrolases"/>
    <property type="match status" value="1"/>
</dbReference>
<protein>
    <submittedName>
        <fullName evidence="6">ABC transporter, ATP-binding protein</fullName>
    </submittedName>
</protein>
<dbReference type="GO" id="GO:0005524">
    <property type="term" value="F:ATP binding"/>
    <property type="evidence" value="ECO:0007669"/>
    <property type="project" value="UniProtKB-KW"/>
</dbReference>
<evidence type="ECO:0000256" key="2">
    <source>
        <dbReference type="ARBA" id="ARBA00022448"/>
    </source>
</evidence>
<gene>
    <name evidence="6" type="ORF">OP10G_0215</name>
</gene>